<evidence type="ECO:0000313" key="2">
    <source>
        <dbReference type="EMBL" id="RDI42813.1"/>
    </source>
</evidence>
<accession>A0A370GLP4</accession>
<proteinExistence type="predicted"/>
<gene>
    <name evidence="2" type="ORF">C8D86_11210</name>
</gene>
<reference evidence="2 3" key="1">
    <citation type="submission" date="2018-07" db="EMBL/GenBank/DDBJ databases">
        <title>Genomic Encyclopedia of Type Strains, Phase IV (KMG-IV): sequencing the most valuable type-strain genomes for metagenomic binning, comparative biology and taxonomic classification.</title>
        <authorList>
            <person name="Goeker M."/>
        </authorList>
    </citation>
    <scope>NUCLEOTIDE SEQUENCE [LARGE SCALE GENOMIC DNA]</scope>
    <source>
        <strain evidence="2 3">DSM 16500</strain>
    </source>
</reference>
<comment type="caution">
    <text evidence="2">The sequence shown here is derived from an EMBL/GenBank/DDBJ whole genome shotgun (WGS) entry which is preliminary data.</text>
</comment>
<dbReference type="NCBIfam" id="TIGR00199">
    <property type="entry name" value="PncC_domain"/>
    <property type="match status" value="1"/>
</dbReference>
<name>A0A370GLP4_9COXI</name>
<dbReference type="AlphaFoldDB" id="A0A370GLP4"/>
<dbReference type="Proteomes" id="UP000254720">
    <property type="component" value="Unassembled WGS sequence"/>
</dbReference>
<dbReference type="RefSeq" id="WP_114834478.1">
    <property type="nucleotide sequence ID" value="NZ_LR699114.1"/>
</dbReference>
<keyword evidence="3" id="KW-1185">Reference proteome</keyword>
<evidence type="ECO:0000259" key="1">
    <source>
        <dbReference type="Pfam" id="PF02464"/>
    </source>
</evidence>
<dbReference type="OrthoDB" id="9801454at2"/>
<dbReference type="Gene3D" id="3.90.950.20">
    <property type="entry name" value="CinA-like"/>
    <property type="match status" value="1"/>
</dbReference>
<organism evidence="2 3">
    <name type="scientific">Aquicella lusitana</name>
    <dbReference type="NCBI Taxonomy" id="254246"/>
    <lineage>
        <taxon>Bacteria</taxon>
        <taxon>Pseudomonadati</taxon>
        <taxon>Pseudomonadota</taxon>
        <taxon>Gammaproteobacteria</taxon>
        <taxon>Legionellales</taxon>
        <taxon>Coxiellaceae</taxon>
        <taxon>Aquicella</taxon>
    </lineage>
</organism>
<dbReference type="Pfam" id="PF02464">
    <property type="entry name" value="CinA"/>
    <property type="match status" value="1"/>
</dbReference>
<dbReference type="SUPFAM" id="SSF142433">
    <property type="entry name" value="CinA-like"/>
    <property type="match status" value="1"/>
</dbReference>
<dbReference type="InterPro" id="IPR036653">
    <property type="entry name" value="CinA-like_C"/>
</dbReference>
<protein>
    <submittedName>
        <fullName evidence="2">Nicotinamide-nucleotide amidase</fullName>
    </submittedName>
</protein>
<feature type="domain" description="CinA C-terminal" evidence="1">
    <location>
        <begin position="6"/>
        <end position="159"/>
    </location>
</feature>
<sequence length="161" mass="17492">MTASIEKLAEETGLALKKQGLMLVTAESCTGGGISYWITHIPGSSDWFERGFVTYSDISKMELLGINPQTIENFGAVSEQTAREMAQGALQHSHGDMSIAVTGIAGPSGGSRDKPVGTVWIAWAKREAFVYAEKQLFSGDREAIRQKTIETALKKLLELIE</sequence>
<evidence type="ECO:0000313" key="3">
    <source>
        <dbReference type="Proteomes" id="UP000254720"/>
    </source>
</evidence>
<dbReference type="EMBL" id="QQAX01000012">
    <property type="protein sequence ID" value="RDI42813.1"/>
    <property type="molecule type" value="Genomic_DNA"/>
</dbReference>
<dbReference type="InterPro" id="IPR008136">
    <property type="entry name" value="CinA_C"/>
</dbReference>